<evidence type="ECO:0000313" key="9">
    <source>
        <dbReference type="EMBL" id="MBB3928578.1"/>
    </source>
</evidence>
<dbReference type="GO" id="GO:0015483">
    <property type="term" value="F:long-chain fatty acid transporting porin activity"/>
    <property type="evidence" value="ECO:0007669"/>
    <property type="project" value="TreeGrafter"/>
</dbReference>
<feature type="signal peptide" evidence="8">
    <location>
        <begin position="1"/>
        <end position="28"/>
    </location>
</feature>
<keyword evidence="7" id="KW-0998">Cell outer membrane</keyword>
<dbReference type="EMBL" id="JACIDT010000027">
    <property type="protein sequence ID" value="MBB3928578.1"/>
    <property type="molecule type" value="Genomic_DNA"/>
</dbReference>
<evidence type="ECO:0000256" key="2">
    <source>
        <dbReference type="ARBA" id="ARBA00008163"/>
    </source>
</evidence>
<dbReference type="RefSeq" id="WP_188073849.1">
    <property type="nucleotide sequence ID" value="NZ_BSPS01000038.1"/>
</dbReference>
<comment type="similarity">
    <text evidence="2">Belongs to the OmpP1/FadL family.</text>
</comment>
<keyword evidence="3" id="KW-1134">Transmembrane beta strand</keyword>
<keyword evidence="6" id="KW-0472">Membrane</keyword>
<evidence type="ECO:0000256" key="3">
    <source>
        <dbReference type="ARBA" id="ARBA00022452"/>
    </source>
</evidence>
<evidence type="ECO:0000256" key="7">
    <source>
        <dbReference type="ARBA" id="ARBA00023237"/>
    </source>
</evidence>
<accession>A0A7W6BKI0</accession>
<evidence type="ECO:0000313" key="10">
    <source>
        <dbReference type="Proteomes" id="UP000571950"/>
    </source>
</evidence>
<name>A0A7W6BKI0_9SPHN</name>
<keyword evidence="10" id="KW-1185">Reference proteome</keyword>
<dbReference type="Pfam" id="PF03349">
    <property type="entry name" value="Toluene_X"/>
    <property type="match status" value="1"/>
</dbReference>
<evidence type="ECO:0000256" key="4">
    <source>
        <dbReference type="ARBA" id="ARBA00022692"/>
    </source>
</evidence>
<dbReference type="AlphaFoldDB" id="A0A7W6BKI0"/>
<evidence type="ECO:0000256" key="5">
    <source>
        <dbReference type="ARBA" id="ARBA00022729"/>
    </source>
</evidence>
<dbReference type="InterPro" id="IPR005017">
    <property type="entry name" value="OMPP1/FadL/TodX"/>
</dbReference>
<feature type="chain" id="PRO_5031395062" evidence="8">
    <location>
        <begin position="29"/>
        <end position="438"/>
    </location>
</feature>
<dbReference type="Proteomes" id="UP000571950">
    <property type="component" value="Unassembled WGS sequence"/>
</dbReference>
<evidence type="ECO:0000256" key="6">
    <source>
        <dbReference type="ARBA" id="ARBA00023136"/>
    </source>
</evidence>
<proteinExistence type="inferred from homology"/>
<evidence type="ECO:0000256" key="1">
    <source>
        <dbReference type="ARBA" id="ARBA00004571"/>
    </source>
</evidence>
<keyword evidence="4" id="KW-0812">Transmembrane</keyword>
<evidence type="ECO:0000256" key="8">
    <source>
        <dbReference type="SAM" id="SignalP"/>
    </source>
</evidence>
<dbReference type="GO" id="GO:0009279">
    <property type="term" value="C:cell outer membrane"/>
    <property type="evidence" value="ECO:0007669"/>
    <property type="project" value="UniProtKB-SubCell"/>
</dbReference>
<organism evidence="9 10">
    <name type="scientific">Sphingobium jiangsuense</name>
    <dbReference type="NCBI Taxonomy" id="870476"/>
    <lineage>
        <taxon>Bacteria</taxon>
        <taxon>Pseudomonadati</taxon>
        <taxon>Pseudomonadota</taxon>
        <taxon>Alphaproteobacteria</taxon>
        <taxon>Sphingomonadales</taxon>
        <taxon>Sphingomonadaceae</taxon>
        <taxon>Sphingobium</taxon>
    </lineage>
</organism>
<dbReference type="SUPFAM" id="SSF56935">
    <property type="entry name" value="Porins"/>
    <property type="match status" value="1"/>
</dbReference>
<keyword evidence="5 8" id="KW-0732">Signal</keyword>
<dbReference type="PANTHER" id="PTHR35093:SF8">
    <property type="entry name" value="OUTER MEMBRANE PROTEIN NMB0088-RELATED"/>
    <property type="match status" value="1"/>
</dbReference>
<comment type="caution">
    <text evidence="9">The sequence shown here is derived from an EMBL/GenBank/DDBJ whole genome shotgun (WGS) entry which is preliminary data.</text>
</comment>
<dbReference type="Gene3D" id="2.40.160.60">
    <property type="entry name" value="Outer membrane protein transport protein (OMPP1/FadL/TodX)"/>
    <property type="match status" value="1"/>
</dbReference>
<protein>
    <submittedName>
        <fullName evidence="9">Long-chain fatty acid transport protein</fullName>
    </submittedName>
</protein>
<comment type="subcellular location">
    <subcellularLocation>
        <location evidence="1">Cell outer membrane</location>
        <topology evidence="1">Multi-pass membrane protein</topology>
    </subcellularLocation>
</comment>
<gene>
    <name evidence="9" type="ORF">GGR43_004323</name>
</gene>
<sequence>MKIDKRAAVGASLTALMMGSGLPGVAQAGGFYLQEQSVRGAGRAFSGEVADQGAASLWWNPAAIGGMTGGDAYLGASAVLPSGNVRNVNTQLIRPGQASAPVGGAQNTHNPIHKGVVPSGAFAYGLTPQLAVGLALAAPYNFTTDYDADSWVRYTADKTSLRTIDIQPSVAFMPTASLSLGAGLNIEYADASLANYLPFTSGFDGHQDLEGKGWDLGWSAGVQYRDGPVSLGVSYKSSIEHKLNGTFTRDAEVLQSVIMRFTQPVRATFSTPWQLTFGGRFAVTPDLTLNAQATRFGWAKFDAIRLRLDAIQLGPVYSAIPENYRNTWAVAAGADYAVSPQWTLRAGVARDQTPTRDGERDARVPDSNRWNFSAGTSYALSPSFTIDAAAILLAFDDAPIDRRTAAFAGTPAQTAILVDGRLENAHAVVLSLGGRFTF</sequence>
<reference evidence="9 10" key="1">
    <citation type="submission" date="2020-08" db="EMBL/GenBank/DDBJ databases">
        <title>Genomic Encyclopedia of Type Strains, Phase IV (KMG-IV): sequencing the most valuable type-strain genomes for metagenomic binning, comparative biology and taxonomic classification.</title>
        <authorList>
            <person name="Goeker M."/>
        </authorList>
    </citation>
    <scope>NUCLEOTIDE SEQUENCE [LARGE SCALE GENOMIC DNA]</scope>
    <source>
        <strain evidence="9 10">DSM 26189</strain>
    </source>
</reference>
<dbReference type="PANTHER" id="PTHR35093">
    <property type="entry name" value="OUTER MEMBRANE PROTEIN NMB0088-RELATED"/>
    <property type="match status" value="1"/>
</dbReference>